<keyword evidence="3" id="KW-1185">Reference proteome</keyword>
<feature type="domain" description="Transposase IS116/IS110/IS902 C-terminal" evidence="1">
    <location>
        <begin position="2"/>
        <end position="40"/>
    </location>
</feature>
<gene>
    <name evidence="2" type="ORF">MSBR3_0787</name>
</gene>
<dbReference type="GO" id="GO:0003677">
    <property type="term" value="F:DNA binding"/>
    <property type="evidence" value="ECO:0007669"/>
    <property type="project" value="InterPro"/>
</dbReference>
<dbReference type="AlphaFoldDB" id="A0A0E3WW74"/>
<dbReference type="EMBL" id="CP009517">
    <property type="protein sequence ID" value="AKB81365.1"/>
    <property type="molecule type" value="Genomic_DNA"/>
</dbReference>
<proteinExistence type="predicted"/>
<evidence type="ECO:0000313" key="3">
    <source>
        <dbReference type="Proteomes" id="UP000033066"/>
    </source>
</evidence>
<dbReference type="InterPro" id="IPR047650">
    <property type="entry name" value="Transpos_IS110"/>
</dbReference>
<dbReference type="PANTHER" id="PTHR33055">
    <property type="entry name" value="TRANSPOSASE FOR INSERTION SEQUENCE ELEMENT IS1111A"/>
    <property type="match status" value="1"/>
</dbReference>
<dbReference type="Pfam" id="PF02371">
    <property type="entry name" value="Transposase_20"/>
    <property type="match status" value="1"/>
</dbReference>
<dbReference type="PANTHER" id="PTHR33055:SF13">
    <property type="entry name" value="TRANSPOSASE"/>
    <property type="match status" value="1"/>
</dbReference>
<dbReference type="PATRIC" id="fig|1434107.4.peg.1043"/>
<dbReference type="Proteomes" id="UP000033066">
    <property type="component" value="Chromosome"/>
</dbReference>
<dbReference type="GO" id="GO:0006313">
    <property type="term" value="P:DNA transposition"/>
    <property type="evidence" value="ECO:0007669"/>
    <property type="project" value="InterPro"/>
</dbReference>
<sequence>MEILMSVPGIGELGAAILLAEIGNFKDFSSGNKLASWLGLGFLMCINLQINTTKVESQRENQRKQDGF</sequence>
<dbReference type="HOGENOM" id="CLU_2784036_0_0_2"/>
<dbReference type="STRING" id="1434107.MSBR3_0787"/>
<reference evidence="2" key="1">
    <citation type="submission" date="2014-07" db="EMBL/GenBank/DDBJ databases">
        <title>Methanogenic archaea and the global carbon cycle.</title>
        <authorList>
            <person name="Henriksen J.R."/>
            <person name="Luke J."/>
            <person name="Reinhart S."/>
            <person name="Benedict M.N."/>
            <person name="Youngblut N.D."/>
            <person name="Metcalf M.E."/>
            <person name="Whitaker R.J."/>
            <person name="Metcalf W.W."/>
        </authorList>
    </citation>
    <scope>NUCLEOTIDE SEQUENCE [LARGE SCALE GENOMIC DNA]</scope>
    <source>
        <strain evidence="2">3</strain>
    </source>
</reference>
<name>A0A0E3WW74_METBA</name>
<organism evidence="2 3">
    <name type="scientific">Methanosarcina barkeri 3</name>
    <dbReference type="NCBI Taxonomy" id="1434107"/>
    <lineage>
        <taxon>Archaea</taxon>
        <taxon>Methanobacteriati</taxon>
        <taxon>Methanobacteriota</taxon>
        <taxon>Stenosarchaea group</taxon>
        <taxon>Methanomicrobia</taxon>
        <taxon>Methanosarcinales</taxon>
        <taxon>Methanosarcinaceae</taxon>
        <taxon>Methanosarcina</taxon>
    </lineage>
</organism>
<dbReference type="GO" id="GO:0004803">
    <property type="term" value="F:transposase activity"/>
    <property type="evidence" value="ECO:0007669"/>
    <property type="project" value="InterPro"/>
</dbReference>
<evidence type="ECO:0000313" key="2">
    <source>
        <dbReference type="EMBL" id="AKB81365.1"/>
    </source>
</evidence>
<evidence type="ECO:0000259" key="1">
    <source>
        <dbReference type="Pfam" id="PF02371"/>
    </source>
</evidence>
<protein>
    <submittedName>
        <fullName evidence="2">Mobile element protein</fullName>
    </submittedName>
</protein>
<dbReference type="KEGG" id="mbak:MSBR3_0787"/>
<dbReference type="InterPro" id="IPR003346">
    <property type="entry name" value="Transposase_20"/>
</dbReference>
<accession>A0A0E3WW74</accession>